<accession>A0A831SNL0</accession>
<dbReference type="Gene3D" id="3.90.660.50">
    <property type="match status" value="1"/>
</dbReference>
<name>A0A831SNL0_PROAE</name>
<dbReference type="Pfam" id="PF01593">
    <property type="entry name" value="Amino_oxidase"/>
    <property type="match status" value="1"/>
</dbReference>
<feature type="domain" description="Amine oxidase" evidence="1">
    <location>
        <begin position="23"/>
        <end position="477"/>
    </location>
</feature>
<proteinExistence type="predicted"/>
<dbReference type="InterPro" id="IPR036188">
    <property type="entry name" value="FAD/NAD-bd_sf"/>
</dbReference>
<dbReference type="GO" id="GO:0016116">
    <property type="term" value="P:carotenoid metabolic process"/>
    <property type="evidence" value="ECO:0007669"/>
    <property type="project" value="InterPro"/>
</dbReference>
<dbReference type="Gene3D" id="3.50.50.60">
    <property type="entry name" value="FAD/NAD(P)-binding domain"/>
    <property type="match status" value="1"/>
</dbReference>
<dbReference type="PANTHER" id="PTHR46313">
    <property type="match status" value="1"/>
</dbReference>
<dbReference type="AlphaFoldDB" id="A0A831SNL0"/>
<dbReference type="InterPro" id="IPR002937">
    <property type="entry name" value="Amino_oxidase"/>
</dbReference>
<dbReference type="PANTHER" id="PTHR46313:SF3">
    <property type="entry name" value="PROLYCOPENE ISOMERASE, CHLOROPLASTIC"/>
    <property type="match status" value="1"/>
</dbReference>
<dbReference type="SUPFAM" id="SSF51905">
    <property type="entry name" value="FAD/NAD(P)-binding domain"/>
    <property type="match status" value="1"/>
</dbReference>
<evidence type="ECO:0000259" key="1">
    <source>
        <dbReference type="Pfam" id="PF01593"/>
    </source>
</evidence>
<dbReference type="EMBL" id="DSBW01000100">
    <property type="protein sequence ID" value="HED30921.1"/>
    <property type="molecule type" value="Genomic_DNA"/>
</dbReference>
<organism evidence="2">
    <name type="scientific">Prosthecochloris aestuarii</name>
    <dbReference type="NCBI Taxonomy" id="1102"/>
    <lineage>
        <taxon>Bacteria</taxon>
        <taxon>Pseudomonadati</taxon>
        <taxon>Chlorobiota</taxon>
        <taxon>Chlorobiia</taxon>
        <taxon>Chlorobiales</taxon>
        <taxon>Chlorobiaceae</taxon>
        <taxon>Prosthecochloris</taxon>
    </lineage>
</organism>
<comment type="caution">
    <text evidence="2">The sequence shown here is derived from an EMBL/GenBank/DDBJ whole genome shotgun (WGS) entry which is preliminary data.</text>
</comment>
<gene>
    <name evidence="2" type="ORF">ENN50_04395</name>
</gene>
<sequence>MKPDRSTTVAVIGAGIGGAAVGALLAHHGYRVELFEARSYPGGCASTFRKNGFMFDSGATVGCGFHTRGPLCELASELGIQWKLMPCPVAWEYRCGSLGLHLTASRSEVLERFPRSRPFWEEQERLAGYLWQLAARAPGWPPSDVSGFFRLFQRVAGMYAALPALARHAFRTVGSWLKSHQLDRDEDFLRFIDAQLLISLQTTSADANALLGAIALDLPVRGTHRLTGGIGQVAQELVASIERNGGSVRYGCRIKGITVRNGRVTALSGEDDTVSQPDLVIANMPPESLLALAGPSSSLRFRQHSLPEWSAFTLYLEVREELFGGHDDHHIQIVAPSGSLGEGRSVFVSVSPSDDALRAPEGFRAVTVSTHTRPDMWFRAYAEGRSAYEELKTLYTGKIVDLLETRLPSLRVHCMNMTAATPVTWHRYTGRNKGYVGGSPQISLFRVLGPNTSVKNLYLTGDSVFPGQSLPGVVSGARHLVDLILNKHLR</sequence>
<evidence type="ECO:0000313" key="2">
    <source>
        <dbReference type="EMBL" id="HED30921.1"/>
    </source>
</evidence>
<dbReference type="InterPro" id="IPR045892">
    <property type="entry name" value="CrtISO-like"/>
</dbReference>
<dbReference type="GO" id="GO:0016491">
    <property type="term" value="F:oxidoreductase activity"/>
    <property type="evidence" value="ECO:0007669"/>
    <property type="project" value="InterPro"/>
</dbReference>
<protein>
    <submittedName>
        <fullName evidence="2">FAD-dependent oxidoreductase</fullName>
    </submittedName>
</protein>
<reference evidence="2" key="1">
    <citation type="journal article" date="2020" name="mSystems">
        <title>Genome- and Community-Level Interaction Insights into Carbon Utilization and Element Cycling Functions of Hydrothermarchaeota in Hydrothermal Sediment.</title>
        <authorList>
            <person name="Zhou Z."/>
            <person name="Liu Y."/>
            <person name="Xu W."/>
            <person name="Pan J."/>
            <person name="Luo Z.H."/>
            <person name="Li M."/>
        </authorList>
    </citation>
    <scope>NUCLEOTIDE SEQUENCE [LARGE SCALE GENOMIC DNA]</scope>
    <source>
        <strain evidence="2">SpSt-1181</strain>
    </source>
</reference>
<dbReference type="Proteomes" id="UP000886335">
    <property type="component" value="Unassembled WGS sequence"/>
</dbReference>